<keyword evidence="2" id="KW-1185">Reference proteome</keyword>
<dbReference type="AlphaFoldDB" id="A0AAD9IG58"/>
<comment type="caution">
    <text evidence="1">The sequence shown here is derived from an EMBL/GenBank/DDBJ whole genome shotgun (WGS) entry which is preliminary data.</text>
</comment>
<protein>
    <submittedName>
        <fullName evidence="1">Uncharacterized protein</fullName>
    </submittedName>
</protein>
<accession>A0AAD9IG58</accession>
<organism evidence="1 2">
    <name type="scientific">Prototheca wickerhamii</name>
    <dbReference type="NCBI Taxonomy" id="3111"/>
    <lineage>
        <taxon>Eukaryota</taxon>
        <taxon>Viridiplantae</taxon>
        <taxon>Chlorophyta</taxon>
        <taxon>core chlorophytes</taxon>
        <taxon>Trebouxiophyceae</taxon>
        <taxon>Chlorellales</taxon>
        <taxon>Chlorellaceae</taxon>
        <taxon>Prototheca</taxon>
    </lineage>
</organism>
<evidence type="ECO:0000313" key="2">
    <source>
        <dbReference type="Proteomes" id="UP001255856"/>
    </source>
</evidence>
<evidence type="ECO:0000313" key="1">
    <source>
        <dbReference type="EMBL" id="KAK2077648.1"/>
    </source>
</evidence>
<dbReference type="Proteomes" id="UP001255856">
    <property type="component" value="Unassembled WGS sequence"/>
</dbReference>
<gene>
    <name evidence="1" type="ORF">QBZ16_004494</name>
</gene>
<reference evidence="1" key="1">
    <citation type="submission" date="2021-01" db="EMBL/GenBank/DDBJ databases">
        <authorList>
            <person name="Eckstrom K.M.E."/>
        </authorList>
    </citation>
    <scope>NUCLEOTIDE SEQUENCE</scope>
    <source>
        <strain evidence="1">UVCC 0001</strain>
    </source>
</reference>
<dbReference type="EMBL" id="JASFZW010000006">
    <property type="protein sequence ID" value="KAK2077648.1"/>
    <property type="molecule type" value="Genomic_DNA"/>
</dbReference>
<proteinExistence type="predicted"/>
<sequence length="464" mass="52195">MANGDPELVTALSVAALFGREKMHFNMRTFMHEDFQKFFVHMLNLVLTGCIEQLPGTTRQDTLRVLRLMRKWPIHAEDRNAVVVRLGRTMVENGQHEFAYDLLHGALFDVVLGTCRHATHAMAEVMDAQSRYDGACLSAEIRQELRLRLLRPAARRDDARADWDPFRPRPHLDEQAASPCLVHADSAREHWQASDGCCSQFIAFDQRPGDAFALWNLLANLSSRLEPFRAPQGSRRFSARINTVPPTTVAVKRDASALSEPPAPKRTRIELEPMEIVGDEEATQQLGPWMAELLGIMQADPYSLDALHVHPSVESLEALMLWMDVMPPHSTDQSLLDLADRVWLWMSRSVLHVARQLLAAARGDPGPGPTSAQAQRDWHRCARLLRDRSWWLLARFQAQVPEESAVLSGLGYHWARRATLLIESAIHAVAQEGSGETTAADESKAATSDEQLLVMRYTITRAME</sequence>
<name>A0AAD9IG58_PROWI</name>